<dbReference type="OrthoDB" id="4483486at2"/>
<organism evidence="1 2">
    <name type="scientific">Friedmanniella luteola</name>
    <dbReference type="NCBI Taxonomy" id="546871"/>
    <lineage>
        <taxon>Bacteria</taxon>
        <taxon>Bacillati</taxon>
        <taxon>Actinomycetota</taxon>
        <taxon>Actinomycetes</taxon>
        <taxon>Propionibacteriales</taxon>
        <taxon>Nocardioidaceae</taxon>
        <taxon>Friedmanniella</taxon>
    </lineage>
</organism>
<dbReference type="EMBL" id="LT629749">
    <property type="protein sequence ID" value="SDT08058.1"/>
    <property type="molecule type" value="Genomic_DNA"/>
</dbReference>
<reference evidence="1 2" key="1">
    <citation type="submission" date="2016-10" db="EMBL/GenBank/DDBJ databases">
        <authorList>
            <person name="de Groot N.N."/>
        </authorList>
    </citation>
    <scope>NUCLEOTIDE SEQUENCE [LARGE SCALE GENOMIC DNA]</scope>
    <source>
        <strain evidence="1 2">DSM 21741</strain>
    </source>
</reference>
<dbReference type="STRING" id="546871.SAMN04488543_2983"/>
<dbReference type="Pfam" id="PF10604">
    <property type="entry name" value="Polyketide_cyc2"/>
    <property type="match status" value="1"/>
</dbReference>
<gene>
    <name evidence="1" type="ORF">SAMN04488543_2983</name>
</gene>
<name>A0A1H1XFQ0_9ACTN</name>
<sequence length="148" mass="16263">MATTTDTASCSPEDVFAVLADGWLYPSWVVGASRIRDVEPAWPAAGAKIHHSFGIWPVLIDDSTSVLEYDPPRRMVLKARGWPLGSARVVLEVEPTPDGCRMTIDEDAVEGPGRLVPSAARQPLIHVRNVETLRRLRFLAEGRIAAQH</sequence>
<dbReference type="RefSeq" id="WP_091413846.1">
    <property type="nucleotide sequence ID" value="NZ_LT629749.1"/>
</dbReference>
<proteinExistence type="predicted"/>
<dbReference type="CDD" id="cd07812">
    <property type="entry name" value="SRPBCC"/>
    <property type="match status" value="1"/>
</dbReference>
<dbReference type="InterPro" id="IPR023393">
    <property type="entry name" value="START-like_dom_sf"/>
</dbReference>
<dbReference type="AlphaFoldDB" id="A0A1H1XFQ0"/>
<dbReference type="Proteomes" id="UP000199092">
    <property type="component" value="Chromosome I"/>
</dbReference>
<evidence type="ECO:0000313" key="2">
    <source>
        <dbReference type="Proteomes" id="UP000199092"/>
    </source>
</evidence>
<keyword evidence="2" id="KW-1185">Reference proteome</keyword>
<accession>A0A1H1XFQ0</accession>
<protein>
    <submittedName>
        <fullName evidence="1">Polyketide cyclase / dehydrase and lipid transport</fullName>
    </submittedName>
</protein>
<dbReference type="Gene3D" id="3.30.530.20">
    <property type="match status" value="1"/>
</dbReference>
<evidence type="ECO:0000313" key="1">
    <source>
        <dbReference type="EMBL" id="SDT08058.1"/>
    </source>
</evidence>
<dbReference type="InterPro" id="IPR019587">
    <property type="entry name" value="Polyketide_cyclase/dehydratase"/>
</dbReference>
<dbReference type="SUPFAM" id="SSF55961">
    <property type="entry name" value="Bet v1-like"/>
    <property type="match status" value="1"/>
</dbReference>